<keyword evidence="10" id="KW-0573">Peptidoglycan synthesis</keyword>
<evidence type="ECO:0000256" key="13">
    <source>
        <dbReference type="PIRSR" id="PIRSR618044-1"/>
    </source>
</evidence>
<comment type="function">
    <text evidence="1">Removes C-terminal D-alanyl residues from sugar-peptide cell wall precursors.</text>
</comment>
<dbReference type="SMART" id="SM00936">
    <property type="entry name" value="PBP5_C"/>
    <property type="match status" value="1"/>
</dbReference>
<keyword evidence="6" id="KW-0645">Protease</keyword>
<feature type="domain" description="Peptidase S11 D-Ala-D-Ala carboxypeptidase A C-terminal" evidence="17">
    <location>
        <begin position="275"/>
        <end position="365"/>
    </location>
</feature>
<keyword evidence="8" id="KW-0378">Hydrolase</keyword>
<feature type="active site" description="Acyl-ester intermediate" evidence="13">
    <location>
        <position position="57"/>
    </location>
</feature>
<dbReference type="SUPFAM" id="SSF56601">
    <property type="entry name" value="beta-lactamase/transpeptidase-like"/>
    <property type="match status" value="1"/>
</dbReference>
<dbReference type="GO" id="GO:0006508">
    <property type="term" value="P:proteolysis"/>
    <property type="evidence" value="ECO:0007669"/>
    <property type="project" value="UniProtKB-KW"/>
</dbReference>
<comment type="pathway">
    <text evidence="2">Cell wall biogenesis; peptidoglycan biosynthesis.</text>
</comment>
<protein>
    <recommendedName>
        <fullName evidence="4">serine-type D-Ala-D-Ala carboxypeptidase</fullName>
        <ecNumber evidence="4">3.4.16.4</ecNumber>
    </recommendedName>
</protein>
<evidence type="ECO:0000313" key="21">
    <source>
        <dbReference type="Proteomes" id="UP000437862"/>
    </source>
</evidence>
<dbReference type="PANTHER" id="PTHR21581">
    <property type="entry name" value="D-ALANYL-D-ALANINE CARBOXYPEPTIDASE"/>
    <property type="match status" value="1"/>
</dbReference>
<dbReference type="Proteomes" id="UP000437862">
    <property type="component" value="Chromosome"/>
</dbReference>
<evidence type="ECO:0000259" key="17">
    <source>
        <dbReference type="SMART" id="SM00936"/>
    </source>
</evidence>
<dbReference type="InterPro" id="IPR012907">
    <property type="entry name" value="Peptidase_S11_C"/>
</dbReference>
<comment type="catalytic activity">
    <reaction evidence="12">
        <text>Preferential cleavage: (Ac)2-L-Lys-D-Ala-|-D-Ala. Also transpeptidation of peptidyl-alanyl moieties that are N-acyl substituents of D-alanine.</text>
        <dbReference type="EC" id="3.4.16.4"/>
    </reaction>
</comment>
<feature type="binding site" evidence="14">
    <location>
        <position position="221"/>
    </location>
    <ligand>
        <name>substrate</name>
    </ligand>
</feature>
<evidence type="ECO:0000256" key="14">
    <source>
        <dbReference type="PIRSR" id="PIRSR618044-2"/>
    </source>
</evidence>
<evidence type="ECO:0000256" key="11">
    <source>
        <dbReference type="ARBA" id="ARBA00023316"/>
    </source>
</evidence>
<feature type="signal peptide" evidence="16">
    <location>
        <begin position="1"/>
        <end position="20"/>
    </location>
</feature>
<evidence type="ECO:0000256" key="5">
    <source>
        <dbReference type="ARBA" id="ARBA00022645"/>
    </source>
</evidence>
<dbReference type="EC" id="3.4.16.4" evidence="4"/>
<dbReference type="Gene3D" id="3.40.710.10">
    <property type="entry name" value="DD-peptidase/beta-lactamase superfamily"/>
    <property type="match status" value="1"/>
</dbReference>
<dbReference type="InterPro" id="IPR018044">
    <property type="entry name" value="Peptidase_S11"/>
</dbReference>
<proteinExistence type="inferred from homology"/>
<name>A0A562PCC5_9BURK</name>
<evidence type="ECO:0000256" key="9">
    <source>
        <dbReference type="ARBA" id="ARBA00022960"/>
    </source>
</evidence>
<dbReference type="SUPFAM" id="SSF69189">
    <property type="entry name" value="Penicillin-binding protein associated domain"/>
    <property type="match status" value="1"/>
</dbReference>
<feature type="chain" id="PRO_5044617639" description="serine-type D-Ala-D-Ala carboxypeptidase" evidence="16">
    <location>
        <begin position="21"/>
        <end position="381"/>
    </location>
</feature>
<dbReference type="InterPro" id="IPR012338">
    <property type="entry name" value="Beta-lactam/transpept-like"/>
</dbReference>
<dbReference type="InterPro" id="IPR001967">
    <property type="entry name" value="Peptidase_S11_N"/>
</dbReference>
<evidence type="ECO:0000313" key="18">
    <source>
        <dbReference type="EMBL" id="QGZ40130.1"/>
    </source>
</evidence>
<evidence type="ECO:0000256" key="3">
    <source>
        <dbReference type="ARBA" id="ARBA00007164"/>
    </source>
</evidence>
<evidence type="ECO:0000256" key="8">
    <source>
        <dbReference type="ARBA" id="ARBA00022801"/>
    </source>
</evidence>
<dbReference type="GO" id="GO:0009252">
    <property type="term" value="P:peptidoglycan biosynthetic process"/>
    <property type="evidence" value="ECO:0007669"/>
    <property type="project" value="UniProtKB-UniPathway"/>
</dbReference>
<dbReference type="RefSeq" id="WP_145881612.1">
    <property type="nucleotide sequence ID" value="NZ_CP046904.1"/>
</dbReference>
<dbReference type="GO" id="GO:0071555">
    <property type="term" value="P:cell wall organization"/>
    <property type="evidence" value="ECO:0007669"/>
    <property type="project" value="UniProtKB-KW"/>
</dbReference>
<keyword evidence="7 16" id="KW-0732">Signal</keyword>
<evidence type="ECO:0000256" key="2">
    <source>
        <dbReference type="ARBA" id="ARBA00004752"/>
    </source>
</evidence>
<dbReference type="InterPro" id="IPR037167">
    <property type="entry name" value="Peptidase_S11_C_sf"/>
</dbReference>
<feature type="active site" evidence="13">
    <location>
        <position position="119"/>
    </location>
</feature>
<evidence type="ECO:0000256" key="6">
    <source>
        <dbReference type="ARBA" id="ARBA00022670"/>
    </source>
</evidence>
<dbReference type="OrthoDB" id="9795979at2"/>
<dbReference type="AlphaFoldDB" id="A0A562PCC5"/>
<dbReference type="PRINTS" id="PR00725">
    <property type="entry name" value="DADACBPTASE1"/>
</dbReference>
<reference evidence="19 20" key="1">
    <citation type="journal article" date="2015" name="Stand. Genomic Sci.">
        <title>Genomic Encyclopedia of Bacterial and Archaeal Type Strains, Phase III: the genomes of soil and plant-associated and newly described type strains.</title>
        <authorList>
            <person name="Whitman W.B."/>
            <person name="Woyke T."/>
            <person name="Klenk H.P."/>
            <person name="Zhou Y."/>
            <person name="Lilburn T.G."/>
            <person name="Beck B.J."/>
            <person name="De Vos P."/>
            <person name="Vandamme P."/>
            <person name="Eisen J.A."/>
            <person name="Garrity G."/>
            <person name="Hugenholtz P."/>
            <person name="Kyrpides N.C."/>
        </authorList>
    </citation>
    <scope>NUCLEOTIDE SEQUENCE [LARGE SCALE GENOMIC DNA]</scope>
    <source>
        <strain evidence="19 20">CGMCC 1.10685</strain>
    </source>
</reference>
<evidence type="ECO:0000313" key="20">
    <source>
        <dbReference type="Proteomes" id="UP000315112"/>
    </source>
</evidence>
<dbReference type="Gene3D" id="2.60.410.10">
    <property type="entry name" value="D-Ala-D-Ala carboxypeptidase, C-terminal domain"/>
    <property type="match status" value="1"/>
</dbReference>
<dbReference type="PANTHER" id="PTHR21581:SF6">
    <property type="entry name" value="TRAFFICKING PROTEIN PARTICLE COMPLEX SUBUNIT 12"/>
    <property type="match status" value="1"/>
</dbReference>
<dbReference type="UniPathway" id="UPA00219"/>
<dbReference type="Pfam" id="PF07943">
    <property type="entry name" value="PBP5_C"/>
    <property type="match status" value="1"/>
</dbReference>
<evidence type="ECO:0000256" key="15">
    <source>
        <dbReference type="RuleBase" id="RU004016"/>
    </source>
</evidence>
<feature type="active site" description="Proton acceptor" evidence="13">
    <location>
        <position position="60"/>
    </location>
</feature>
<evidence type="ECO:0000256" key="1">
    <source>
        <dbReference type="ARBA" id="ARBA00003217"/>
    </source>
</evidence>
<evidence type="ECO:0000313" key="19">
    <source>
        <dbReference type="EMBL" id="TWI42077.1"/>
    </source>
</evidence>
<reference evidence="18 21" key="3">
    <citation type="submission" date="2019-12" db="EMBL/GenBank/DDBJ databases">
        <title>Draft Genome Sequences of Six Type Strains of the Genus Massilia.</title>
        <authorList>
            <person name="Miess H."/>
            <person name="Frediansyah A."/>
            <person name="Goeker M."/>
            <person name="Gross H."/>
        </authorList>
    </citation>
    <scope>NUCLEOTIDE SEQUENCE [LARGE SCALE GENOMIC DNA]</scope>
    <source>
        <strain evidence="18 21">DSM 26639</strain>
    </source>
</reference>
<evidence type="ECO:0000256" key="7">
    <source>
        <dbReference type="ARBA" id="ARBA00022729"/>
    </source>
</evidence>
<keyword evidence="5 19" id="KW-0121">Carboxypeptidase</keyword>
<evidence type="ECO:0000256" key="10">
    <source>
        <dbReference type="ARBA" id="ARBA00022984"/>
    </source>
</evidence>
<accession>A0A562PCC5</accession>
<evidence type="ECO:0000256" key="16">
    <source>
        <dbReference type="SAM" id="SignalP"/>
    </source>
</evidence>
<comment type="similarity">
    <text evidence="3 15">Belongs to the peptidase S11 family.</text>
</comment>
<dbReference type="EMBL" id="VLKW01000016">
    <property type="protein sequence ID" value="TWI42077.1"/>
    <property type="molecule type" value="Genomic_DNA"/>
</dbReference>
<dbReference type="InterPro" id="IPR015956">
    <property type="entry name" value="Peniciliin-bd_prot_C_sf"/>
</dbReference>
<reference evidence="19" key="2">
    <citation type="submission" date="2019-07" db="EMBL/GenBank/DDBJ databases">
        <authorList>
            <person name="Whitman W."/>
            <person name="Huntemann M."/>
            <person name="Clum A."/>
            <person name="Pillay M."/>
            <person name="Palaniappan K."/>
            <person name="Varghese N."/>
            <person name="Mikhailova N."/>
            <person name="Stamatis D."/>
            <person name="Reddy T."/>
            <person name="Daum C."/>
            <person name="Shapiro N."/>
            <person name="Ivanova N."/>
            <person name="Kyrpides N."/>
            <person name="Woyke T."/>
        </authorList>
    </citation>
    <scope>NUCLEOTIDE SEQUENCE</scope>
    <source>
        <strain evidence="19">CGMCC 1.10685</strain>
    </source>
</reference>
<gene>
    <name evidence="18" type="ORF">GO485_14450</name>
    <name evidence="19" type="ORF">IP92_05608</name>
</gene>
<evidence type="ECO:0000256" key="4">
    <source>
        <dbReference type="ARBA" id="ARBA00012448"/>
    </source>
</evidence>
<sequence>MKKLLAALASSVLILSSVSAQTLPAPTIAAKSWLLLDATSGQLIAAQDPNMRVEPASLTKIMTAYLTFEALRDKKLDINQKVNVSVKAWKVDTSSSKMFIDPAVPVSINDLLYGLMVQSGNDAAVALAEAVAGDEATFVTLMNREAQRLGMTNTRFANSHGLPHPENYTTARDLSILAKHVIQEFPQYYKIDSVKSFTYNKITQQNRNRLLWLDPTVDGMKTGHTESAGYCMVASAKRPNGNLERRLISVVMGTNSDATRTAESQKLLNWGFQNFDTVKLYSKGQAVDTPQIWKGSSNTIKIGFRQDVLVTVPKGVAAKMKPVLERKDPLVAPVAEGANVGKLKMMVDGKPLLELPVVALQTVDQASIFGRAWDSIRLWLK</sequence>
<evidence type="ECO:0000256" key="12">
    <source>
        <dbReference type="ARBA" id="ARBA00034000"/>
    </source>
</evidence>
<dbReference type="GO" id="GO:0008360">
    <property type="term" value="P:regulation of cell shape"/>
    <property type="evidence" value="ECO:0007669"/>
    <property type="project" value="UniProtKB-KW"/>
</dbReference>
<organism evidence="19 20">
    <name type="scientific">Pseudoduganella flava</name>
    <dbReference type="NCBI Taxonomy" id="871742"/>
    <lineage>
        <taxon>Bacteria</taxon>
        <taxon>Pseudomonadati</taxon>
        <taxon>Pseudomonadota</taxon>
        <taxon>Betaproteobacteria</taxon>
        <taxon>Burkholderiales</taxon>
        <taxon>Oxalobacteraceae</taxon>
        <taxon>Telluria group</taxon>
        <taxon>Pseudoduganella</taxon>
    </lineage>
</organism>
<dbReference type="GO" id="GO:0009002">
    <property type="term" value="F:serine-type D-Ala-D-Ala carboxypeptidase activity"/>
    <property type="evidence" value="ECO:0007669"/>
    <property type="project" value="UniProtKB-EC"/>
</dbReference>
<keyword evidence="21" id="KW-1185">Reference proteome</keyword>
<keyword evidence="11" id="KW-0961">Cell wall biogenesis/degradation</keyword>
<dbReference type="Pfam" id="PF00768">
    <property type="entry name" value="Peptidase_S11"/>
    <property type="match status" value="1"/>
</dbReference>
<keyword evidence="9" id="KW-0133">Cell shape</keyword>
<dbReference type="Proteomes" id="UP000315112">
    <property type="component" value="Unassembled WGS sequence"/>
</dbReference>
<dbReference type="EMBL" id="CP046904">
    <property type="protein sequence ID" value="QGZ40130.1"/>
    <property type="molecule type" value="Genomic_DNA"/>
</dbReference>